<sequence>MGTAHRVIETPVFKFDQLSDEAKKRALEKNYDWNIDHEWWDAVYDDAIMMGEIIGISIDTRRDSKQPAIYFSGFSSQGDGASCECSYTYKVGSLKELKSSAPARYKDPQTKKWVEQPGNVELHRICKALTAVQRKHFYQLEAKVSTYGHYSHSGCTRVTVEHAEDRYRDIGEAEADITQLLRDFMDWIYSRLEAEYNYLTSDEQIRDSLIANEMEFDEEGNRV</sequence>
<dbReference type="Proteomes" id="UP000240704">
    <property type="component" value="Segment"/>
</dbReference>
<dbReference type="RefSeq" id="YP_009796635.1">
    <property type="nucleotide sequence ID" value="NC_047902.1"/>
</dbReference>
<dbReference type="KEGG" id="vg:54987025"/>
<protein>
    <submittedName>
        <fullName evidence="1">Uncharacterized protein</fullName>
    </submittedName>
</protein>
<proteinExistence type="predicted"/>
<keyword evidence="2" id="KW-1185">Reference proteome</keyword>
<name>A0A2I6PI07_9CAUD</name>
<evidence type="ECO:0000313" key="1">
    <source>
        <dbReference type="EMBL" id="AUM59686.1"/>
    </source>
</evidence>
<dbReference type="EMBL" id="MG596799">
    <property type="protein sequence ID" value="AUM59686.1"/>
    <property type="molecule type" value="Genomic_DNA"/>
</dbReference>
<dbReference type="GeneID" id="54987025"/>
<evidence type="ECO:0000313" key="2">
    <source>
        <dbReference type="Proteomes" id="UP000240704"/>
    </source>
</evidence>
<organism evidence="1 2">
    <name type="scientific">Pseudomonas phage PMBT3</name>
    <dbReference type="NCBI Taxonomy" id="2059856"/>
    <lineage>
        <taxon>Viruses</taxon>
        <taxon>Duplodnaviria</taxon>
        <taxon>Heunggongvirae</taxon>
        <taxon>Uroviricota</taxon>
        <taxon>Caudoviricetes</taxon>
        <taxon>Maxrubnervirus</taxon>
        <taxon>Maxrubnervirus PMBT3</taxon>
    </lineage>
</organism>
<reference evidence="2" key="1">
    <citation type="submission" date="2017-11" db="EMBL/GenBank/DDBJ databases">
        <title>Genome sequence and characterization of the novel virulent phage PMBT3 infecting Pseudomonas sp.</title>
        <authorList>
            <person name="Koberg S."/>
            <person name="Brinks E."/>
            <person name="Heller K.J."/>
            <person name="Neve H."/>
            <person name="Franz C.M.A.P."/>
        </authorList>
    </citation>
    <scope>NUCLEOTIDE SEQUENCE [LARGE SCALE GENOMIC DNA]</scope>
</reference>
<accession>A0A2I6PI07</accession>